<dbReference type="PANTHER" id="PTHR11339">
    <property type="entry name" value="EXTRACELLULAR MATRIX GLYCOPROTEIN RELATED"/>
    <property type="match status" value="1"/>
</dbReference>
<feature type="compositionally biased region" description="Polar residues" evidence="7">
    <location>
        <begin position="1228"/>
        <end position="1240"/>
    </location>
</feature>
<dbReference type="Pfam" id="PF25962">
    <property type="entry name" value="TIL_OTOGL_Mucin"/>
    <property type="match status" value="1"/>
</dbReference>
<dbReference type="Proteomes" id="UP000736164">
    <property type="component" value="Unassembled WGS sequence"/>
</dbReference>
<reference evidence="10" key="1">
    <citation type="journal article" date="2021" name="Cell">
        <title>Tracing the genetic footprints of vertebrate landing in non-teleost ray-finned fishes.</title>
        <authorList>
            <person name="Bi X."/>
            <person name="Wang K."/>
            <person name="Yang L."/>
            <person name="Pan H."/>
            <person name="Jiang H."/>
            <person name="Wei Q."/>
            <person name="Fang M."/>
            <person name="Yu H."/>
            <person name="Zhu C."/>
            <person name="Cai Y."/>
            <person name="He Y."/>
            <person name="Gan X."/>
            <person name="Zeng H."/>
            <person name="Yu D."/>
            <person name="Zhu Y."/>
            <person name="Jiang H."/>
            <person name="Qiu Q."/>
            <person name="Yang H."/>
            <person name="Zhang Y.E."/>
            <person name="Wang W."/>
            <person name="Zhu M."/>
            <person name="He S."/>
            <person name="Zhang G."/>
        </authorList>
    </citation>
    <scope>NUCLEOTIDE SEQUENCE</scope>
    <source>
        <strain evidence="10">Allg_001</strain>
    </source>
</reference>
<name>A0A8J7P439_ATRSP</name>
<organism evidence="10 11">
    <name type="scientific">Atractosteus spatula</name>
    <name type="common">Alligator gar</name>
    <name type="synonym">Lepisosteus spatula</name>
    <dbReference type="NCBI Taxonomy" id="7917"/>
    <lineage>
        <taxon>Eukaryota</taxon>
        <taxon>Metazoa</taxon>
        <taxon>Chordata</taxon>
        <taxon>Craniata</taxon>
        <taxon>Vertebrata</taxon>
        <taxon>Euteleostomi</taxon>
        <taxon>Actinopterygii</taxon>
        <taxon>Neopterygii</taxon>
        <taxon>Holostei</taxon>
        <taxon>Semionotiformes</taxon>
        <taxon>Lepisosteidae</taxon>
        <taxon>Atractosteus</taxon>
    </lineage>
</organism>
<evidence type="ECO:0000313" key="11">
    <source>
        <dbReference type="Proteomes" id="UP000736164"/>
    </source>
</evidence>
<dbReference type="GO" id="GO:0005615">
    <property type="term" value="C:extracellular space"/>
    <property type="evidence" value="ECO:0007669"/>
    <property type="project" value="TreeGrafter"/>
</dbReference>
<feature type="non-terminal residue" evidence="10">
    <location>
        <position position="1251"/>
    </location>
</feature>
<dbReference type="SMART" id="SM00041">
    <property type="entry name" value="CT"/>
    <property type="match status" value="1"/>
</dbReference>
<dbReference type="SMART" id="SM00215">
    <property type="entry name" value="VWC_out"/>
    <property type="match status" value="1"/>
</dbReference>
<dbReference type="PROSITE" id="PS51233">
    <property type="entry name" value="VWFD"/>
    <property type="match status" value="2"/>
</dbReference>
<dbReference type="InterPro" id="IPR006207">
    <property type="entry name" value="Cys_knot_C"/>
</dbReference>
<feature type="domain" description="VWFD" evidence="9">
    <location>
        <begin position="70"/>
        <end position="240"/>
    </location>
</feature>
<evidence type="ECO:0000256" key="1">
    <source>
        <dbReference type="ARBA" id="ARBA00004613"/>
    </source>
</evidence>
<dbReference type="Gene3D" id="2.10.25.10">
    <property type="entry name" value="Laminin"/>
    <property type="match status" value="1"/>
</dbReference>
<keyword evidence="2" id="KW-0964">Secreted</keyword>
<dbReference type="SMART" id="SM00832">
    <property type="entry name" value="C8"/>
    <property type="match status" value="2"/>
</dbReference>
<comment type="caution">
    <text evidence="10">The sequence shown here is derived from an EMBL/GenBank/DDBJ whole genome shotgun (WGS) entry which is preliminary data.</text>
</comment>
<evidence type="ECO:0000256" key="2">
    <source>
        <dbReference type="ARBA" id="ARBA00022525"/>
    </source>
</evidence>
<dbReference type="SMART" id="SM00216">
    <property type="entry name" value="VWD"/>
    <property type="match status" value="2"/>
</dbReference>
<dbReference type="PROSITE" id="PS01185">
    <property type="entry name" value="CTCK_1"/>
    <property type="match status" value="1"/>
</dbReference>
<dbReference type="PROSITE" id="PS01225">
    <property type="entry name" value="CTCK_2"/>
    <property type="match status" value="1"/>
</dbReference>
<comment type="subcellular location">
    <subcellularLocation>
        <location evidence="1">Secreted</location>
    </subcellularLocation>
</comment>
<evidence type="ECO:0000256" key="6">
    <source>
        <dbReference type="PROSITE-ProRule" id="PRU00039"/>
    </source>
</evidence>
<feature type="domain" description="VWFD" evidence="9">
    <location>
        <begin position="658"/>
        <end position="842"/>
    </location>
</feature>
<dbReference type="InterPro" id="IPR001007">
    <property type="entry name" value="VWF_dom"/>
</dbReference>
<dbReference type="AlphaFoldDB" id="A0A8J7P439"/>
<evidence type="ECO:0000256" key="5">
    <source>
        <dbReference type="ARBA" id="ARBA00023180"/>
    </source>
</evidence>
<dbReference type="InterPro" id="IPR050780">
    <property type="entry name" value="Mucin_vWF_Thrombospondin_sf"/>
</dbReference>
<feature type="non-terminal residue" evidence="10">
    <location>
        <position position="1"/>
    </location>
</feature>
<evidence type="ECO:0000259" key="8">
    <source>
        <dbReference type="PROSITE" id="PS01225"/>
    </source>
</evidence>
<accession>A0A8J7P439</accession>
<evidence type="ECO:0000256" key="4">
    <source>
        <dbReference type="ARBA" id="ARBA00023157"/>
    </source>
</evidence>
<evidence type="ECO:0000313" key="10">
    <source>
        <dbReference type="EMBL" id="MBN3322651.1"/>
    </source>
</evidence>
<dbReference type="InterPro" id="IPR058753">
    <property type="entry name" value="TIL_OTOGL_Mucin"/>
</dbReference>
<evidence type="ECO:0000259" key="9">
    <source>
        <dbReference type="PROSITE" id="PS51233"/>
    </source>
</evidence>
<dbReference type="SUPFAM" id="SSF57567">
    <property type="entry name" value="Serine protease inhibitors"/>
    <property type="match status" value="2"/>
</dbReference>
<evidence type="ECO:0000256" key="7">
    <source>
        <dbReference type="SAM" id="MobiDB-lite"/>
    </source>
</evidence>
<comment type="caution">
    <text evidence="6">Lacks conserved residue(s) required for the propagation of feature annotation.</text>
</comment>
<proteinExistence type="predicted"/>
<feature type="region of interest" description="Disordered" evidence="7">
    <location>
        <begin position="1224"/>
        <end position="1251"/>
    </location>
</feature>
<dbReference type="InterPro" id="IPR001846">
    <property type="entry name" value="VWF_type-D"/>
</dbReference>
<protein>
    <submittedName>
        <fullName evidence="10">MUC5B protein</fullName>
    </submittedName>
</protein>
<keyword evidence="11" id="KW-1185">Reference proteome</keyword>
<dbReference type="Pfam" id="PF08742">
    <property type="entry name" value="C8"/>
    <property type="match status" value="2"/>
</dbReference>
<sequence length="1251" mass="137973">MDCISTECTSGCMCPQGLVSDGKGGCVKEDLCPCMHNGASYQPGDKIRVDCNTCTCKDRRWQCTSNQCQGTCAIYGDGHYITFDGKRFSFSGDCEYTLIQDYCSQNNENGTFRVITENIPCGTTGTTCSKAIKLFLGNNELKLSEGNYQVIQRDTGVEVPYQIRYMGIYLVIEANNGLILMWDKKTSMFIKLNPKFQGLVCGLCGNYDGNENNDFTTRSQAVVVDTLEFGNSWKVSPSCPDAVVTKDPCSSNPYRKSWAQRQCSIIQSTVFTACHSQVDPTPYYDACVTDSCACDTGGDCECFCTAVAAYAEACNEAGVCVAWRSPEICPLFCDFYNPPGECEWHYKPCGSPCMKTCRNPSGKCSSQIPALEGCYPKCPPEQPYFDEDSMTCVQRESCGCFDVQCSYNVHACSCTYQGNKYPYGTTIYNTTDGLGSCITAVCGENGTIHRDMYHCTTPATTTTTPEPTTTIFNFTTPSPKTTSRTTECGCHYNGKLFPRGSLLYNTTDGDDWCFTAFCNETCEIEKHSKHCHTTVSPPTTSAQTSTAVGPTTPGKTTTVKSTPTKTESSTAETSATAPTTSLPTTTPYKNCDHLTPPRKHGESWHFGNCTIATCQGGSNITLEPVPCEPVTKPQCANGLPPLAKYDESGCCVRYECQCVCYGWGDPHYVTFDGQYYGFQGNCTYVLVKQIIPKYDNFTVIIDNYNCHSEDGLSCPRSLTIYYKSYEVILDQRTINGITTNLIYVNQKRIIPAYKNSVFTITSSGIDMVLEIPEINALVSFKGLTFSIFLPYSLFHHNTEGQCGTCDNTRKNDCRLPNGQIDPSCPDMANHWRIHDKNKPYCDTTTTVQPPVTPLPPRTTETPICNPVICEIIYGKVFEECRTVIPALPFYEACRFDVCHMPHTKIGCSSLQAYAALCASVGVCVDWRSATGGECDYNCSATKVYKPCGPAVQPTCNARYNEKFIQQNSREQTSDFTEGCFCPQGTILFNSFSDICVPSCGVSVPKDTCELCQCSYEVDPNTRLNIIACDPMRCDKNCQLGFTYQAVPGQCCGQCVQDSCVIMLPDHTVHVIEPGDTWSPAGDKCVKYECVKIEDQFVPVEAKTTCPLFNRKDCTPGTERIAPDGCCHVCVPIPRNCNIKTNTTYITNNGCQSSKPVDITSCGGSCGTYSMYSVEANTMDHTCSCCQEMDTTQKQVQMVCPDGTTFSHSYTYVEKCGCKEIECEDRDTQQSTSKGQEPSKSSKGRKVYRRRR</sequence>
<dbReference type="InterPro" id="IPR014853">
    <property type="entry name" value="VWF/SSPO/ZAN-like_Cys-rich_dom"/>
</dbReference>
<feature type="compositionally biased region" description="Basic residues" evidence="7">
    <location>
        <begin position="1241"/>
        <end position="1251"/>
    </location>
</feature>
<dbReference type="PANTHER" id="PTHR11339:SF371">
    <property type="entry name" value="MUCIN-2"/>
    <property type="match status" value="1"/>
</dbReference>
<dbReference type="InterPro" id="IPR036084">
    <property type="entry name" value="Ser_inhib-like_sf"/>
</dbReference>
<dbReference type="SUPFAM" id="SSF57603">
    <property type="entry name" value="FnI-like domain"/>
    <property type="match status" value="1"/>
</dbReference>
<feature type="region of interest" description="Disordered" evidence="7">
    <location>
        <begin position="534"/>
        <end position="582"/>
    </location>
</feature>
<feature type="disulfide bond" evidence="6">
    <location>
        <begin position="1165"/>
        <end position="1217"/>
    </location>
</feature>
<keyword evidence="3" id="KW-0677">Repeat</keyword>
<dbReference type="GO" id="GO:0031012">
    <property type="term" value="C:extracellular matrix"/>
    <property type="evidence" value="ECO:0007669"/>
    <property type="project" value="TreeGrafter"/>
</dbReference>
<dbReference type="SMART" id="SM00214">
    <property type="entry name" value="VWC"/>
    <property type="match status" value="3"/>
</dbReference>
<feature type="disulfide bond" evidence="6">
    <location>
        <begin position="1161"/>
        <end position="1215"/>
    </location>
</feature>
<keyword evidence="5" id="KW-0325">Glycoprotein</keyword>
<keyword evidence="4 6" id="KW-1015">Disulfide bond</keyword>
<dbReference type="EMBL" id="JAAWVO010060634">
    <property type="protein sequence ID" value="MBN3322651.1"/>
    <property type="molecule type" value="Genomic_DNA"/>
</dbReference>
<dbReference type="Pfam" id="PF00094">
    <property type="entry name" value="VWD"/>
    <property type="match status" value="2"/>
</dbReference>
<evidence type="ECO:0000256" key="3">
    <source>
        <dbReference type="ARBA" id="ARBA00022737"/>
    </source>
</evidence>
<feature type="disulfide bond" evidence="6">
    <location>
        <begin position="1150"/>
        <end position="1199"/>
    </location>
</feature>
<feature type="domain" description="CTCK" evidence="8">
    <location>
        <begin position="1129"/>
        <end position="1223"/>
    </location>
</feature>
<gene>
    <name evidence="10" type="primary">Muc5b_1</name>
    <name evidence="10" type="ORF">GTO95_0007733</name>
</gene>